<keyword evidence="2" id="KW-1185">Reference proteome</keyword>
<evidence type="ECO:0000313" key="2">
    <source>
        <dbReference type="Proteomes" id="UP000249915"/>
    </source>
</evidence>
<gene>
    <name evidence="1" type="ORF">BAY60_08925</name>
</gene>
<dbReference type="AlphaFoldDB" id="A0A2V4BE99"/>
<comment type="caution">
    <text evidence="1">The sequence shown here is derived from an EMBL/GenBank/DDBJ whole genome shotgun (WGS) entry which is preliminary data.</text>
</comment>
<dbReference type="RefSeq" id="WP_112280409.1">
    <property type="nucleotide sequence ID" value="NZ_MASW01000001.1"/>
</dbReference>
<name>A0A2V4BE99_9PSEU</name>
<proteinExistence type="predicted"/>
<protein>
    <submittedName>
        <fullName evidence="1">Uncharacterized protein</fullName>
    </submittedName>
</protein>
<evidence type="ECO:0000313" key="1">
    <source>
        <dbReference type="EMBL" id="PXY32379.1"/>
    </source>
</evidence>
<organism evidence="1 2">
    <name type="scientific">Prauserella muralis</name>
    <dbReference type="NCBI Taxonomy" id="588067"/>
    <lineage>
        <taxon>Bacteria</taxon>
        <taxon>Bacillati</taxon>
        <taxon>Actinomycetota</taxon>
        <taxon>Actinomycetes</taxon>
        <taxon>Pseudonocardiales</taxon>
        <taxon>Pseudonocardiaceae</taxon>
        <taxon>Prauserella</taxon>
    </lineage>
</organism>
<accession>A0A2V4BE99</accession>
<reference evidence="1 2" key="1">
    <citation type="submission" date="2016-07" db="EMBL/GenBank/DDBJ databases">
        <title>Draft genome sequence of Prauserella muralis DSM 45305, isolated from a mould-covered wall in an indoor environment.</title>
        <authorList>
            <person name="Ruckert C."/>
            <person name="Albersmeier A."/>
            <person name="Jiang C.-L."/>
            <person name="Jiang Y."/>
            <person name="Kalinowski J."/>
            <person name="Schneider O."/>
            <person name="Winkler A."/>
            <person name="Zotchev S.B."/>
        </authorList>
    </citation>
    <scope>NUCLEOTIDE SEQUENCE [LARGE SCALE GENOMIC DNA]</scope>
    <source>
        <strain evidence="1 2">DSM 45305</strain>
    </source>
</reference>
<dbReference type="EMBL" id="MASW01000001">
    <property type="protein sequence ID" value="PXY32379.1"/>
    <property type="molecule type" value="Genomic_DNA"/>
</dbReference>
<sequence length="422" mass="44587">MAASDLNTTVNGSVEMCRDAAEQLDKAVRYAEDAQTLYRKSRDSTEVTWSGPARDAFAESVTATLDPLHHLCYTLPLYSRALNEFADSLDGVKRQMDEVVSKARAGGLTVDGPIVEHPQSPGVPPDLRMPPTMPGDSAGEIQAKQAVIDGYKQLVNEFNRKVDAYNECLAIFTAARNNEKEAHSRLWQALHPSKGANVDAWTIGNTSASAVISGVGSAENLRYESLLKADRLAANALGFQQMAAGKLPPPERARALINAARSTAKEQQYRAKFDSLDKLLKHIPDRFRTGAAGYPGRGSPNIAAPIDDAALGIKAVSGVLKKLPYIGTTLTVGTEMWGASTGEQTWGKAVAKSAGILSGGAVGGSVGSVIGSAAGPWGTVLGGGAGSIIGGFAGSKVVDYYVPEQKEMPGQMHKINYEGMGR</sequence>
<dbReference type="Proteomes" id="UP000249915">
    <property type="component" value="Unassembled WGS sequence"/>
</dbReference>
<dbReference type="OrthoDB" id="3624011at2"/>